<name>A0A1Y1VYU5_9FUNG</name>
<feature type="transmembrane region" description="Helical" evidence="1">
    <location>
        <begin position="71"/>
        <end position="94"/>
    </location>
</feature>
<dbReference type="GeneID" id="63807564"/>
<keyword evidence="3" id="KW-1185">Reference proteome</keyword>
<comment type="caution">
    <text evidence="2">The sequence shown here is derived from an EMBL/GenBank/DDBJ whole genome shotgun (WGS) entry which is preliminary data.</text>
</comment>
<feature type="transmembrane region" description="Helical" evidence="1">
    <location>
        <begin position="29"/>
        <end position="50"/>
    </location>
</feature>
<dbReference type="AlphaFoldDB" id="A0A1Y1VYU5"/>
<dbReference type="Proteomes" id="UP000193922">
    <property type="component" value="Unassembled WGS sequence"/>
</dbReference>
<evidence type="ECO:0000256" key="1">
    <source>
        <dbReference type="SAM" id="Phobius"/>
    </source>
</evidence>
<dbReference type="OrthoDB" id="5543279at2759"/>
<feature type="transmembrane region" description="Helical" evidence="1">
    <location>
        <begin position="114"/>
        <end position="140"/>
    </location>
</feature>
<gene>
    <name evidence="2" type="ORF">DL89DRAFT_307431</name>
</gene>
<keyword evidence="1" id="KW-1133">Transmembrane helix</keyword>
<dbReference type="RefSeq" id="XP_040740065.1">
    <property type="nucleotide sequence ID" value="XM_040890916.1"/>
</dbReference>
<proteinExistence type="predicted"/>
<reference evidence="2 3" key="1">
    <citation type="submission" date="2016-07" db="EMBL/GenBank/DDBJ databases">
        <title>Pervasive Adenine N6-methylation of Active Genes in Fungi.</title>
        <authorList>
            <consortium name="DOE Joint Genome Institute"/>
            <person name="Mondo S.J."/>
            <person name="Dannebaum R.O."/>
            <person name="Kuo R.C."/>
            <person name="Labutti K."/>
            <person name="Haridas S."/>
            <person name="Kuo A."/>
            <person name="Salamov A."/>
            <person name="Ahrendt S.R."/>
            <person name="Lipzen A."/>
            <person name="Sullivan W."/>
            <person name="Andreopoulos W.B."/>
            <person name="Clum A."/>
            <person name="Lindquist E."/>
            <person name="Daum C."/>
            <person name="Ramamoorthy G.K."/>
            <person name="Gryganskyi A."/>
            <person name="Culley D."/>
            <person name="Magnuson J.K."/>
            <person name="James T.Y."/>
            <person name="O'Malley M.A."/>
            <person name="Stajich J.E."/>
            <person name="Spatafora J.W."/>
            <person name="Visel A."/>
            <person name="Grigoriev I.V."/>
        </authorList>
    </citation>
    <scope>NUCLEOTIDE SEQUENCE [LARGE SCALE GENOMIC DNA]</scope>
    <source>
        <strain evidence="2 3">ATCC 12442</strain>
    </source>
</reference>
<sequence length="185" mass="21310">LISHSASAVSLRLSDASTDLQRNEHLIRFLLWSQFAMPLWFVFLNVAIATDFMLTQLKQWSRDKVELVRQWYVPVATGVAFVLTLPLLIYHSGYQTKPTTSFSVQFKSKRAATIYYIMAFDLWVAFGIIYCFVIILLVAGKMAKSIALSRRYRAHLARAWPSQLENLIVTDVDIISARRGRQQRH</sequence>
<keyword evidence="1" id="KW-0472">Membrane</keyword>
<feature type="non-terminal residue" evidence="2">
    <location>
        <position position="1"/>
    </location>
</feature>
<keyword evidence="1" id="KW-0812">Transmembrane</keyword>
<organism evidence="2 3">
    <name type="scientific">Linderina pennispora</name>
    <dbReference type="NCBI Taxonomy" id="61395"/>
    <lineage>
        <taxon>Eukaryota</taxon>
        <taxon>Fungi</taxon>
        <taxon>Fungi incertae sedis</taxon>
        <taxon>Zoopagomycota</taxon>
        <taxon>Kickxellomycotina</taxon>
        <taxon>Kickxellomycetes</taxon>
        <taxon>Kickxellales</taxon>
        <taxon>Kickxellaceae</taxon>
        <taxon>Linderina</taxon>
    </lineage>
</organism>
<dbReference type="EMBL" id="MCFD01000018">
    <property type="protein sequence ID" value="ORX66014.1"/>
    <property type="molecule type" value="Genomic_DNA"/>
</dbReference>
<protein>
    <submittedName>
        <fullName evidence="2">Uncharacterized protein</fullName>
    </submittedName>
</protein>
<accession>A0A1Y1VYU5</accession>
<evidence type="ECO:0000313" key="3">
    <source>
        <dbReference type="Proteomes" id="UP000193922"/>
    </source>
</evidence>
<evidence type="ECO:0000313" key="2">
    <source>
        <dbReference type="EMBL" id="ORX66014.1"/>
    </source>
</evidence>